<keyword evidence="4" id="KW-1185">Reference proteome</keyword>
<dbReference type="Pfam" id="PF12756">
    <property type="entry name" value="zf-C2H2_2"/>
    <property type="match status" value="1"/>
</dbReference>
<evidence type="ECO:0000313" key="3">
    <source>
        <dbReference type="EMBL" id="GBE60973.1"/>
    </source>
</evidence>
<name>A0A2H6KDA7_9APIC</name>
<feature type="region of interest" description="Disordered" evidence="1">
    <location>
        <begin position="91"/>
        <end position="110"/>
    </location>
</feature>
<gene>
    <name evidence="3" type="ORF">BOVATA_024660</name>
</gene>
<evidence type="ECO:0000313" key="4">
    <source>
        <dbReference type="Proteomes" id="UP000236319"/>
    </source>
</evidence>
<dbReference type="Proteomes" id="UP000236319">
    <property type="component" value="Unassembled WGS sequence"/>
</dbReference>
<dbReference type="VEuPathDB" id="PiroplasmaDB:BOVATA_024660"/>
<dbReference type="GO" id="GO:0030687">
    <property type="term" value="C:preribosome, large subunit precursor"/>
    <property type="evidence" value="ECO:0007669"/>
    <property type="project" value="TreeGrafter"/>
</dbReference>
<comment type="caution">
    <text evidence="3">The sequence shown here is derived from an EMBL/GenBank/DDBJ whole genome shotgun (WGS) entry which is preliminary data.</text>
</comment>
<dbReference type="GeneID" id="39874743"/>
<dbReference type="PROSITE" id="PS00028">
    <property type="entry name" value="ZINC_FINGER_C2H2_1"/>
    <property type="match status" value="1"/>
</dbReference>
<dbReference type="AlphaFoldDB" id="A0A2H6KDA7"/>
<feature type="domain" description="C2H2-type" evidence="2">
    <location>
        <begin position="192"/>
        <end position="214"/>
    </location>
</feature>
<organism evidence="3 4">
    <name type="scientific">Babesia ovata</name>
    <dbReference type="NCBI Taxonomy" id="189622"/>
    <lineage>
        <taxon>Eukaryota</taxon>
        <taxon>Sar</taxon>
        <taxon>Alveolata</taxon>
        <taxon>Apicomplexa</taxon>
        <taxon>Aconoidasida</taxon>
        <taxon>Piroplasmida</taxon>
        <taxon>Babesiidae</taxon>
        <taxon>Babesia</taxon>
    </lineage>
</organism>
<dbReference type="EMBL" id="BDSA01000002">
    <property type="protein sequence ID" value="GBE60973.1"/>
    <property type="molecule type" value="Genomic_DNA"/>
</dbReference>
<evidence type="ECO:0000259" key="2">
    <source>
        <dbReference type="PROSITE" id="PS00028"/>
    </source>
</evidence>
<dbReference type="InterPro" id="IPR040025">
    <property type="entry name" value="Znf622/Rei1/Reh1"/>
</dbReference>
<proteinExistence type="predicted"/>
<reference evidence="3 4" key="1">
    <citation type="journal article" date="2017" name="BMC Genomics">
        <title>Whole-genome assembly of Babesia ovata and comparative genomics between closely related pathogens.</title>
        <authorList>
            <person name="Yamagishi J."/>
            <person name="Asada M."/>
            <person name="Hakimi H."/>
            <person name="Tanaka T.Q."/>
            <person name="Sugimoto C."/>
            <person name="Kawazu S."/>
        </authorList>
    </citation>
    <scope>NUCLEOTIDE SEQUENCE [LARGE SCALE GENOMIC DNA]</scope>
    <source>
        <strain evidence="3 4">Miyake</strain>
    </source>
</reference>
<dbReference type="InterPro" id="IPR013087">
    <property type="entry name" value="Znf_C2H2_type"/>
</dbReference>
<dbReference type="GO" id="GO:0042273">
    <property type="term" value="P:ribosomal large subunit biogenesis"/>
    <property type="evidence" value="ECO:0007669"/>
    <property type="project" value="TreeGrafter"/>
</dbReference>
<sequence>MAAKSGGGLCFLKSSAKSEAAPVERSIKCVTCAAIFPDVAGQKSHFKSEWHLYNVKRKGSGIDAMSHEEFLQLKERLVQMMELKNNELESKSKAKMLRKSKEASSSANYRNQESSEGCEETCAASTVKSGVTSVPYCPTTCLFSGKKSGSVEENLQWMSKTYSFFLPEQEHLVDVNSLLAYLHDKIYNQYTCIYCHRIFKSIYAVMHHMDQKQHRKVNDDDFLELAQFYDFTGTYAELIPSKAADESSCGSTADDDDDDWEDVITGTTDSQEAIQRLANFGVVRAKITDCGNLALPNGREAVHRDVSYVYKQNLVVRSSYGVRKSPTGFQFLRVSEKRQITRAEKQKRTHIDHVRLKMQYKSYKLFVPCNQIAYAT</sequence>
<dbReference type="PANTHER" id="PTHR13182">
    <property type="entry name" value="ZINC FINGER PROTEIN 622"/>
    <property type="match status" value="1"/>
</dbReference>
<protein>
    <submittedName>
        <fullName evidence="3">Zinc C2H2 type domain-containing protein</fullName>
    </submittedName>
</protein>
<dbReference type="RefSeq" id="XP_028867216.1">
    <property type="nucleotide sequence ID" value="XM_029011383.1"/>
</dbReference>
<dbReference type="OrthoDB" id="19329at2759"/>
<evidence type="ECO:0000256" key="1">
    <source>
        <dbReference type="SAM" id="MobiDB-lite"/>
    </source>
</evidence>
<accession>A0A2H6KDA7</accession>
<dbReference type="InterPro" id="IPR041661">
    <property type="entry name" value="ZN622/Rei1/Reh1_Znf-C2H2"/>
</dbReference>
<dbReference type="PANTHER" id="PTHR13182:SF8">
    <property type="entry name" value="CYTOPLASMIC 60S SUBUNIT BIOGENESIS FACTOR ZNF622"/>
    <property type="match status" value="1"/>
</dbReference>